<proteinExistence type="predicted"/>
<dbReference type="PANTHER" id="PTHR33303:SF2">
    <property type="entry name" value="COA-BINDING DOMAIN-CONTAINING PROTEIN"/>
    <property type="match status" value="1"/>
</dbReference>
<organism evidence="2">
    <name type="scientific">bioreactor metagenome</name>
    <dbReference type="NCBI Taxonomy" id="1076179"/>
    <lineage>
        <taxon>unclassified sequences</taxon>
        <taxon>metagenomes</taxon>
        <taxon>ecological metagenomes</taxon>
    </lineage>
</organism>
<gene>
    <name evidence="2" type="ORF">SDC9_177505</name>
</gene>
<protein>
    <recommendedName>
        <fullName evidence="1">CoA-binding domain-containing protein</fullName>
    </recommendedName>
</protein>
<feature type="domain" description="CoA-binding" evidence="1">
    <location>
        <begin position="2"/>
        <end position="73"/>
    </location>
</feature>
<dbReference type="Pfam" id="PF13380">
    <property type="entry name" value="CoA_binding_2"/>
    <property type="match status" value="1"/>
</dbReference>
<dbReference type="PANTHER" id="PTHR33303">
    <property type="entry name" value="CYTOPLASMIC PROTEIN-RELATED"/>
    <property type="match status" value="1"/>
</dbReference>
<dbReference type="AlphaFoldDB" id="A0A645GT72"/>
<sequence length="76" mass="8642">MKIYHSVEELPEGIEAINIIVNPKVAINSLEAIRAAGIENLWFQPGSYDEDVIRKAKEMGFKVEHEECLFVELGRI</sequence>
<reference evidence="2" key="1">
    <citation type="submission" date="2019-08" db="EMBL/GenBank/DDBJ databases">
        <authorList>
            <person name="Kucharzyk K."/>
            <person name="Murdoch R.W."/>
            <person name="Higgins S."/>
            <person name="Loffler F."/>
        </authorList>
    </citation>
    <scope>NUCLEOTIDE SEQUENCE</scope>
</reference>
<dbReference type="EMBL" id="VSSQ01081018">
    <property type="protein sequence ID" value="MPN30048.1"/>
    <property type="molecule type" value="Genomic_DNA"/>
</dbReference>
<accession>A0A645GT72</accession>
<dbReference type="SUPFAM" id="SSF51735">
    <property type="entry name" value="NAD(P)-binding Rossmann-fold domains"/>
    <property type="match status" value="1"/>
</dbReference>
<evidence type="ECO:0000259" key="1">
    <source>
        <dbReference type="Pfam" id="PF13380"/>
    </source>
</evidence>
<dbReference type="InterPro" id="IPR036291">
    <property type="entry name" value="NAD(P)-bd_dom_sf"/>
</dbReference>
<comment type="caution">
    <text evidence="2">The sequence shown here is derived from an EMBL/GenBank/DDBJ whole genome shotgun (WGS) entry which is preliminary data.</text>
</comment>
<evidence type="ECO:0000313" key="2">
    <source>
        <dbReference type="EMBL" id="MPN30048.1"/>
    </source>
</evidence>
<dbReference type="InterPro" id="IPR003781">
    <property type="entry name" value="CoA-bd"/>
</dbReference>
<dbReference type="Gene3D" id="3.40.50.720">
    <property type="entry name" value="NAD(P)-binding Rossmann-like Domain"/>
    <property type="match status" value="1"/>
</dbReference>
<name>A0A645GT72_9ZZZZ</name>